<evidence type="ECO:0008006" key="3">
    <source>
        <dbReference type="Google" id="ProtNLM"/>
    </source>
</evidence>
<dbReference type="Proteomes" id="UP000050360">
    <property type="component" value="Unassembled WGS sequence"/>
</dbReference>
<evidence type="ECO:0000313" key="2">
    <source>
        <dbReference type="Proteomes" id="UP000050360"/>
    </source>
</evidence>
<reference evidence="1 2" key="1">
    <citation type="submission" date="2015-09" db="EMBL/GenBank/DDBJ databases">
        <title>A metagenomics-based metabolic model of nitrate-dependent anaerobic oxidation of methane by Methanoperedens-like archaea.</title>
        <authorList>
            <person name="Arshad A."/>
            <person name="Speth D.R."/>
            <person name="De Graaf R.M."/>
            <person name="Op Den Camp H.J."/>
            <person name="Jetten M.S."/>
            <person name="Welte C.U."/>
        </authorList>
    </citation>
    <scope>NUCLEOTIDE SEQUENCE [LARGE SCALE GENOMIC DNA]</scope>
</reference>
<proteinExistence type="predicted"/>
<name>A0A0P7ZKI8_9EURY</name>
<dbReference type="PANTHER" id="PTHR40707:SF1">
    <property type="entry name" value="DUF460 DOMAIN-CONTAINING PROTEIN"/>
    <property type="match status" value="1"/>
</dbReference>
<dbReference type="PATRIC" id="fig|1719120.3.peg.880"/>
<dbReference type="EMBL" id="LKCM01000070">
    <property type="protein sequence ID" value="KPQ44587.1"/>
    <property type="molecule type" value="Genomic_DNA"/>
</dbReference>
<dbReference type="AlphaFoldDB" id="A0A0P7ZKI8"/>
<comment type="caution">
    <text evidence="1">The sequence shown here is derived from an EMBL/GenBank/DDBJ whole genome shotgun (WGS) entry which is preliminary data.</text>
</comment>
<organism evidence="1 2">
    <name type="scientific">Candidatus Methanoperedens nitratireducens</name>
    <dbReference type="NCBI Taxonomy" id="1392998"/>
    <lineage>
        <taxon>Archaea</taxon>
        <taxon>Methanobacteriati</taxon>
        <taxon>Methanobacteriota</taxon>
        <taxon>Stenosarchaea group</taxon>
        <taxon>Methanomicrobia</taxon>
        <taxon>Methanosarcinales</taxon>
        <taxon>ANME-2 cluster</taxon>
        <taxon>Candidatus Methanoperedentaceae</taxon>
        <taxon>Candidatus Methanoperedens</taxon>
    </lineage>
</organism>
<dbReference type="PANTHER" id="PTHR40707">
    <property type="entry name" value="POSSIBLE NUCLEASE OF RNASE H FOLD, RUVC/YQGF FAMILY"/>
    <property type="match status" value="1"/>
</dbReference>
<sequence>MPENIIFGIDIAKGSLHAREKPAYAVVILKNGDVEHHKMVSLHKFMRMVWKEKPSLIAVDNIYELVSDKHDLISFLEKLPPDTKLIQVTGGEQLLPLTKLARQQGLSFDRFDPNAEALICAQLSQMGVGYEVSAFEDKTVIKVSRGRSPGRGGWSQNRYRRKMHGYVRQRAREIEDSLNELSRTRGFTFSQDITERFGGYSKAEFIVDAPRNKIHIGSGKYGDVQVSVKGIERDSLVFKPLKAKKKRLYHRWDRPWHYDSCCRSYT</sequence>
<evidence type="ECO:0000313" key="1">
    <source>
        <dbReference type="EMBL" id="KPQ44587.1"/>
    </source>
</evidence>
<protein>
    <recommendedName>
        <fullName evidence="3">DUF460 domain-containing protein</fullName>
    </recommendedName>
</protein>
<accession>A0A0P7ZKI8</accession>
<dbReference type="InterPro" id="IPR007408">
    <property type="entry name" value="DUF460"/>
</dbReference>
<gene>
    <name evidence="1" type="ORF">MPEBLZ_00814</name>
</gene>